<dbReference type="PROSITE" id="PS51204">
    <property type="entry name" value="HSA"/>
    <property type="match status" value="1"/>
</dbReference>
<protein>
    <recommendedName>
        <fullName evidence="7">HSA domain-containing protein</fullName>
    </recommendedName>
</protein>
<feature type="compositionally biased region" description="Basic and acidic residues" evidence="6">
    <location>
        <begin position="1835"/>
        <end position="1854"/>
    </location>
</feature>
<feature type="compositionally biased region" description="Low complexity" evidence="6">
    <location>
        <begin position="1857"/>
        <end position="1870"/>
    </location>
</feature>
<feature type="domain" description="HSA" evidence="7">
    <location>
        <begin position="36"/>
        <end position="111"/>
    </location>
</feature>
<dbReference type="GO" id="GO:0000812">
    <property type="term" value="C:Swr1 complex"/>
    <property type="evidence" value="ECO:0007669"/>
    <property type="project" value="TreeGrafter"/>
</dbReference>
<dbReference type="Pfam" id="PF00176">
    <property type="entry name" value="SNF2-rel_dom"/>
    <property type="match status" value="1"/>
</dbReference>
<feature type="region of interest" description="Disordered" evidence="6">
    <location>
        <begin position="2654"/>
        <end position="2677"/>
    </location>
</feature>
<feature type="compositionally biased region" description="Low complexity" evidence="6">
    <location>
        <begin position="2149"/>
        <end position="2166"/>
    </location>
</feature>
<feature type="region of interest" description="Disordered" evidence="6">
    <location>
        <begin position="186"/>
        <end position="209"/>
    </location>
</feature>
<gene>
    <name evidence="8" type="ORF">WMSIL1_LOCUS10116</name>
</gene>
<feature type="region of interest" description="Disordered" evidence="6">
    <location>
        <begin position="2211"/>
        <end position="2293"/>
    </location>
</feature>
<keyword evidence="4" id="KW-0067">ATP-binding</keyword>
<feature type="region of interest" description="Disordered" evidence="6">
    <location>
        <begin position="1830"/>
        <end position="1871"/>
    </location>
</feature>
<feature type="compositionally biased region" description="Acidic residues" evidence="6">
    <location>
        <begin position="1503"/>
        <end position="1517"/>
    </location>
</feature>
<name>A0A564YXN2_HYMDI</name>
<dbReference type="InterPro" id="IPR038718">
    <property type="entry name" value="SNF2-like_sf"/>
</dbReference>
<feature type="region of interest" description="Disordered" evidence="6">
    <location>
        <begin position="2144"/>
        <end position="2184"/>
    </location>
</feature>
<feature type="region of interest" description="Disordered" evidence="6">
    <location>
        <begin position="1781"/>
        <end position="1803"/>
    </location>
</feature>
<feature type="region of interest" description="Disordered" evidence="6">
    <location>
        <begin position="372"/>
        <end position="438"/>
    </location>
</feature>
<keyword evidence="3" id="KW-0347">Helicase</keyword>
<feature type="compositionally biased region" description="Gly residues" evidence="6">
    <location>
        <begin position="2167"/>
        <end position="2176"/>
    </location>
</feature>
<dbReference type="GO" id="GO:0003677">
    <property type="term" value="F:DNA binding"/>
    <property type="evidence" value="ECO:0007669"/>
    <property type="project" value="UniProtKB-KW"/>
</dbReference>
<dbReference type="SUPFAM" id="SSF52540">
    <property type="entry name" value="P-loop containing nucleoside triphosphate hydrolases"/>
    <property type="match status" value="1"/>
</dbReference>
<dbReference type="GO" id="GO:0042393">
    <property type="term" value="F:histone binding"/>
    <property type="evidence" value="ECO:0007669"/>
    <property type="project" value="TreeGrafter"/>
</dbReference>
<dbReference type="PANTHER" id="PTHR45685">
    <property type="entry name" value="HELICASE SRCAP-RELATED"/>
    <property type="match status" value="1"/>
</dbReference>
<dbReference type="InterPro" id="IPR050520">
    <property type="entry name" value="INO80/SWR1_helicase"/>
</dbReference>
<evidence type="ECO:0000313" key="9">
    <source>
        <dbReference type="Proteomes" id="UP000321570"/>
    </source>
</evidence>
<keyword evidence="5" id="KW-0238">DNA-binding</keyword>
<feature type="region of interest" description="Disordered" evidence="6">
    <location>
        <begin position="1486"/>
        <end position="1519"/>
    </location>
</feature>
<evidence type="ECO:0000256" key="3">
    <source>
        <dbReference type="ARBA" id="ARBA00022806"/>
    </source>
</evidence>
<sequence>MDLVNLSAKELAEREATVNKKVRQLKAKGLWMRDRLPKVMEPERLLTHWDFFLEEALWLADDFKQERMWKRAMSKRLASEAALAVMIRAELARRETLELELHRQRGAAKIAQLIREWWSGISKAPGVASLLSGHHQWESALRQNRLALTQLTDTGANWLSSAISRSVYPTPGSVNSVSFLDDEEIDADYSPPRSSATSITSENPSEEPATIFNLDDFEWGLQSEALTTVESYSSQQSEDGGDDDDDSDSVSSSHFSNASISEEDLIGLRSDAALPLHEVLESALDNGWTPQQQSTALEGRILDFDLDFPSSVDLESPHQSTVNALRHEATLPLRQFLPPGYHPISTTATLTGVNGSDGGSGGVSLRRRQLLRRSNRPNSGGLLNGSLTHEDSPTNDSPTDGLDDNNDYLDGEGISEASGDGGGVEPMEVDGYPSDSELSAASSLVTWNNGETTSTSSQQSFPPLPPAELARRARSLEALRVQTPTRKLMQSRLQAFGPTCRVPFLPTPSLYSGVSWLSNTYAQRVPTCLVSYSAPCADAALCLAVHIGQLAASNGGDWGPHLVVTPRLLLPTWRARFMAVCPGLRVHCVLASSRGGTGRRLKASAAQGAFHVCLTTYSALRSRPSRFEGISWHMIVLDQVQHLTDPSPPDSSNGGSVDLDSILMEDSSAFSTPNGHRQSHHSTTANSSSLILPDLVHTLIHRLLPSAYQRVCIYSAGIAGDICQGNAAFIKILFSLLLLSSSTEYVNYGTLIEDAVRQASLIKPESSNSTTAGEVLAALEPFIYRFFDEDEEEDEEEFDLYLLGGGDANNNNSPIAAAERLVRFKVLSDILTPEQRKLHDQLLLDRTCTRASRSGHLCDLLTCLSKGVRLCLHPWLLAGYDEAPYWLAQDREPAPLPPCPLMRFDTPSGLAALSKQNAEKCIPIPLLSMTLQEKTHIRNRIVELLPSSEQLKATLASPKISYSPVQLGKRRGGVTLIDGSGSQLPKKMAKVEGVEAVEEQSGAFITEEIYRTVLLEEAKAAFDANKDSTAVSKVNDFKFLLSVPSKIAIADQTTTSNLTTEAKTRLHIFESRCRHTRLELEDTADWCSSSTMEYIQQHSRLPSLFPSGIHVFPVLPFIDSPTLSTSNAICRVVLDRFNHLHSLNSPYSVFCTRDSAVGLPVQLTDVSPDSLFFDMQEVLDAVNGPLYPLLPLSRWISPQAAPHCLAQFLAASGKIQRLRDLLLEFVRTPPETELNQSSTATLNSRPRVIFIMSHYAAFLDLLTVWLSVDPAFSCLTRIRTPIDHLDASRGQCRGECMDYYSSDIGAGWIERVNDWPCGIKGPLIVLMHGGAPLLSVAGLKAGPDTRVILCDAGWRQEVHALVKSKLRCWSINGLVDIPPRVRYINNPSSHRLPVYRIVSEWDSGESIEARLLKSSVIHLLPDSVFKTVANTSTTSFEVDAAVGTRSRLSAASAIVSPLNSSTMSRVQPNVVKELFFKLRRRAQWRAAGGETSTGMPMPSMESDGGEEEVTTQDEESDNASLFHNREPVQKQMLLQCFDLHEAPRDVQAWYSNLAEEAAIVAEMHGDEDSAVQNFVEEDLNESGLIHIAAGDFDALCQLECTEINLAPPEILERWEMDEEMWQKNYDAVESVLGYSDPLFFVPPSKYKEEEVATVMSVDEDFAHENDSPILDAFKLPVWVPSFFNDPDFYKDGLAAPYDKFIPAGNSNASKPCAKTLHSLDPWGYCSELMSESELPPLPPPPTAVPPLFDSTNTTSRSINATTATSSSYAIKRSAAVALSARSSVGPGGGVSAPSSKKRKLTGAAAMAAKRSASNKAAAAAAALITSTASSSGRVSHLEGDEKSLPGSTIHDRSEVPTLSTGPSTSTTISSNQKACLPRTFFARDARAITGSSAAVALQGSTSGAFGSSASSGSSYFTPTARFRRTTAGVSSFSRLSGATGVAGGANLPGGGAVGVYAALNNPHLHAKYALPMIEKTSLAASVGAMSSTQRQAIHTASGMVSFKFGSSGHVATSFNDVKPPEWTPLEEAALLMYTNKLLEVPVSNTNSHYHHSSSSSTSTVSSSGLRVPNFRLGELCLNSFIAMRAYRNARQCLIAYCRINSVVVSSSPNDLLPLPLGDGDKTGQHQYQHHHQVQHGVGRKVKNKMKSGMSSTPLLSSSPSMTLHGGPSLGVPGGAGDSPSIGSSTGAVNKLRGYQHFLYLQSQLNSLNVTAQPSTSVPSSTNTTLDSQSSNIMRRCIRESSLKHPNQPPGTAGSSKHPLQFNSTSASPAPHHHLQSAVGQVGGGGGQRSGSVGPVATTATMLMRNAAAAVAIASAGGPTQQQQLAMPAPLIQKNPSHIAALQECNISPDNLITPAMVIKNKEEREARQRTEAVNAASVVAAASASFTAASNVVTSTSSTVTVMAKPTAAAASTAAVVVGHPSTVSTAAAARSMHHPQQQHPTIVTISGTGSASGSTSGTGTGAAIPRSANILPFSTATSVSYHGGSSGSPTVFRYTTPNSTGRQVATTAGTTGILRRVTGPGGTAQSVFAVTPASGAAGTAHVISNSGGTTVMRRSVTLTPASQSQGGSGGVNTATGGGGSGGVTVLATASGTRPGSVIYHQHHSQGTAGTPTGITLVPTANAQGLPHIIRSRQQFRPGAPLPAQRFVRTFSATPASTSPVGGSGSSGPTPPTTLVHRTRDGLYTSSAQHQQSPQSQQRGSVVVPESQILLQRIPNNAQRRHGGVTTTQTNSVVGRHQSQQQPPSNSR</sequence>
<comment type="subcellular location">
    <subcellularLocation>
        <location evidence="1">Nucleus</location>
    </subcellularLocation>
</comment>
<evidence type="ECO:0000256" key="6">
    <source>
        <dbReference type="SAM" id="MobiDB-lite"/>
    </source>
</evidence>
<feature type="compositionally biased region" description="Acidic residues" evidence="6">
    <location>
        <begin position="401"/>
        <end position="410"/>
    </location>
</feature>
<dbReference type="EMBL" id="CABIJS010000443">
    <property type="protein sequence ID" value="VUZ51408.1"/>
    <property type="molecule type" value="Genomic_DNA"/>
</dbReference>
<feature type="compositionally biased region" description="Polar residues" evidence="6">
    <location>
        <begin position="192"/>
        <end position="203"/>
    </location>
</feature>
<evidence type="ECO:0000256" key="4">
    <source>
        <dbReference type="ARBA" id="ARBA00022840"/>
    </source>
</evidence>
<keyword evidence="2" id="KW-0547">Nucleotide-binding</keyword>
<feature type="compositionally biased region" description="Acidic residues" evidence="6">
    <location>
        <begin position="239"/>
        <end position="248"/>
    </location>
</feature>
<evidence type="ECO:0000256" key="2">
    <source>
        <dbReference type="ARBA" id="ARBA00022741"/>
    </source>
</evidence>
<organism evidence="8 9">
    <name type="scientific">Hymenolepis diminuta</name>
    <name type="common">Rat tapeworm</name>
    <dbReference type="NCBI Taxonomy" id="6216"/>
    <lineage>
        <taxon>Eukaryota</taxon>
        <taxon>Metazoa</taxon>
        <taxon>Spiralia</taxon>
        <taxon>Lophotrochozoa</taxon>
        <taxon>Platyhelminthes</taxon>
        <taxon>Cestoda</taxon>
        <taxon>Eucestoda</taxon>
        <taxon>Cyclophyllidea</taxon>
        <taxon>Hymenolepididae</taxon>
        <taxon>Hymenolepis</taxon>
    </lineage>
</organism>
<reference evidence="8 9" key="1">
    <citation type="submission" date="2019-07" db="EMBL/GenBank/DDBJ databases">
        <authorList>
            <person name="Jastrzebski P J."/>
            <person name="Paukszto L."/>
            <person name="Jastrzebski P J."/>
        </authorList>
    </citation>
    <scope>NUCLEOTIDE SEQUENCE [LARGE SCALE GENOMIC DNA]</scope>
    <source>
        <strain evidence="8 9">WMS-il1</strain>
    </source>
</reference>
<dbReference type="PANTHER" id="PTHR45685:SF1">
    <property type="entry name" value="HELICASE SRCAP"/>
    <property type="match status" value="1"/>
</dbReference>
<evidence type="ECO:0000313" key="8">
    <source>
        <dbReference type="EMBL" id="VUZ51408.1"/>
    </source>
</evidence>
<dbReference type="GO" id="GO:0006338">
    <property type="term" value="P:chromatin remodeling"/>
    <property type="evidence" value="ECO:0007669"/>
    <property type="project" value="TreeGrafter"/>
</dbReference>
<dbReference type="GO" id="GO:0004386">
    <property type="term" value="F:helicase activity"/>
    <property type="evidence" value="ECO:0007669"/>
    <property type="project" value="UniProtKB-KW"/>
</dbReference>
<dbReference type="GO" id="GO:0016887">
    <property type="term" value="F:ATP hydrolysis activity"/>
    <property type="evidence" value="ECO:0007669"/>
    <property type="project" value="TreeGrafter"/>
</dbReference>
<keyword evidence="9" id="KW-1185">Reference proteome</keyword>
<dbReference type="InterPro" id="IPR014012">
    <property type="entry name" value="HSA_dom"/>
</dbReference>
<keyword evidence="3" id="KW-0378">Hydrolase</keyword>
<evidence type="ECO:0000256" key="1">
    <source>
        <dbReference type="ARBA" id="ARBA00004123"/>
    </source>
</evidence>
<dbReference type="SMART" id="SM00573">
    <property type="entry name" value="HSA"/>
    <property type="match status" value="1"/>
</dbReference>
<dbReference type="GO" id="GO:0005524">
    <property type="term" value="F:ATP binding"/>
    <property type="evidence" value="ECO:0007669"/>
    <property type="project" value="UniProtKB-KW"/>
</dbReference>
<dbReference type="Gene3D" id="3.40.50.10810">
    <property type="entry name" value="Tandem AAA-ATPase domain"/>
    <property type="match status" value="1"/>
</dbReference>
<dbReference type="Pfam" id="PF07529">
    <property type="entry name" value="HSA"/>
    <property type="match status" value="1"/>
</dbReference>
<dbReference type="InterPro" id="IPR027417">
    <property type="entry name" value="P-loop_NTPase"/>
</dbReference>
<dbReference type="InterPro" id="IPR000330">
    <property type="entry name" value="SNF2_N"/>
</dbReference>
<evidence type="ECO:0000259" key="7">
    <source>
        <dbReference type="PROSITE" id="PS51204"/>
    </source>
</evidence>
<proteinExistence type="predicted"/>
<feature type="region of interest" description="Disordered" evidence="6">
    <location>
        <begin position="2714"/>
        <end position="2748"/>
    </location>
</feature>
<accession>A0A564YXN2</accession>
<feature type="compositionally biased region" description="Polar residues" evidence="6">
    <location>
        <begin position="2725"/>
        <end position="2748"/>
    </location>
</feature>
<dbReference type="Proteomes" id="UP000321570">
    <property type="component" value="Unassembled WGS sequence"/>
</dbReference>
<evidence type="ECO:0000256" key="5">
    <source>
        <dbReference type="ARBA" id="ARBA00023125"/>
    </source>
</evidence>
<feature type="compositionally biased region" description="Low complexity" evidence="6">
    <location>
        <begin position="2213"/>
        <end position="2224"/>
    </location>
</feature>
<feature type="region of interest" description="Disordered" evidence="6">
    <location>
        <begin position="229"/>
        <end position="256"/>
    </location>
</feature>